<dbReference type="RefSeq" id="WP_074834299.1">
    <property type="nucleotide sequence ID" value="NZ_FOAT01000012.1"/>
</dbReference>
<dbReference type="EMBL" id="FOAT01000012">
    <property type="protein sequence ID" value="SEL12786.1"/>
    <property type="molecule type" value="Genomic_DNA"/>
</dbReference>
<feature type="transmembrane region" description="Helical" evidence="1">
    <location>
        <begin position="119"/>
        <end position="139"/>
    </location>
</feature>
<name>A0A1H7MNA7_RUMAL</name>
<keyword evidence="1" id="KW-0812">Transmembrane</keyword>
<proteinExistence type="predicted"/>
<sequence length="189" mass="22062">MIGELPRSLVVNGEEWDIRTHFADILKIIVAFNDPNIDNAEKIYVCLHILYEGFDEMPESDYEAAFKAALEFIDCGMPEGKKKPGSARTMDWEQDESILFPAINKIAGFETRSVEYLHWWTFMGYFMEISTDGVFGSVLRLRQKKKNRKTPLDKTEKEFWNANRELCEIKPKLSEEEKAAKERLKNMLR</sequence>
<dbReference type="OrthoDB" id="1758052at2"/>
<protein>
    <submittedName>
        <fullName evidence="2">Bacteriophage Gp15 protein</fullName>
    </submittedName>
</protein>
<evidence type="ECO:0000313" key="2">
    <source>
        <dbReference type="EMBL" id="SEL12786.1"/>
    </source>
</evidence>
<dbReference type="InterPro" id="IPR009660">
    <property type="entry name" value="Phage_A500_Gp15"/>
</dbReference>
<accession>A0A1H7MNA7</accession>
<keyword evidence="1" id="KW-0472">Membrane</keyword>
<dbReference type="Proteomes" id="UP000186015">
    <property type="component" value="Unassembled WGS sequence"/>
</dbReference>
<gene>
    <name evidence="2" type="ORF">SAMN05216469_11272</name>
</gene>
<dbReference type="Pfam" id="PF06854">
    <property type="entry name" value="Phage_Gp15"/>
    <property type="match status" value="1"/>
</dbReference>
<keyword evidence="1" id="KW-1133">Transmembrane helix</keyword>
<reference evidence="2 3" key="1">
    <citation type="submission" date="2016-10" db="EMBL/GenBank/DDBJ databases">
        <authorList>
            <person name="de Groot N.N."/>
        </authorList>
    </citation>
    <scope>NUCLEOTIDE SEQUENCE [LARGE SCALE GENOMIC DNA]</scope>
    <source>
        <strain evidence="2 3">KH2T6</strain>
    </source>
</reference>
<organism evidence="2 3">
    <name type="scientific">Ruminococcus albus</name>
    <dbReference type="NCBI Taxonomy" id="1264"/>
    <lineage>
        <taxon>Bacteria</taxon>
        <taxon>Bacillati</taxon>
        <taxon>Bacillota</taxon>
        <taxon>Clostridia</taxon>
        <taxon>Eubacteriales</taxon>
        <taxon>Oscillospiraceae</taxon>
        <taxon>Ruminococcus</taxon>
    </lineage>
</organism>
<dbReference type="AlphaFoldDB" id="A0A1H7MNA7"/>
<evidence type="ECO:0000256" key="1">
    <source>
        <dbReference type="SAM" id="Phobius"/>
    </source>
</evidence>
<evidence type="ECO:0000313" key="3">
    <source>
        <dbReference type="Proteomes" id="UP000186015"/>
    </source>
</evidence>